<protein>
    <recommendedName>
        <fullName evidence="9">GH16 domain-containing protein</fullName>
    </recommendedName>
</protein>
<keyword evidence="3" id="KW-0336">GPI-anchor</keyword>
<evidence type="ECO:0000256" key="4">
    <source>
        <dbReference type="ARBA" id="ARBA00023288"/>
    </source>
</evidence>
<accession>A0A3D8QMM9</accession>
<evidence type="ECO:0000313" key="8">
    <source>
        <dbReference type="Proteomes" id="UP000256690"/>
    </source>
</evidence>
<dbReference type="SUPFAM" id="SSF49899">
    <property type="entry name" value="Concanavalin A-like lectins/glucanases"/>
    <property type="match status" value="1"/>
</dbReference>
<dbReference type="Gene3D" id="2.60.120.200">
    <property type="match status" value="1"/>
</dbReference>
<reference evidence="7 8" key="1">
    <citation type="journal article" date="2018" name="IMA Fungus">
        <title>IMA Genome-F 9: Draft genome sequence of Annulohypoxylon stygium, Aspergillus mulundensis, Berkeleyomyces basicola (syn. Thielaviopsis basicola), Ceratocystis smalleyi, two Cercospora beticola strains, Coleophoma cylindrospora, Fusarium fracticaudum, Phialophora cf. hyalina, and Morchella septimelata.</title>
        <authorList>
            <person name="Wingfield B.D."/>
            <person name="Bills G.F."/>
            <person name="Dong Y."/>
            <person name="Huang W."/>
            <person name="Nel W.J."/>
            <person name="Swalarsk-Parry B.S."/>
            <person name="Vaghefi N."/>
            <person name="Wilken P.M."/>
            <person name="An Z."/>
            <person name="de Beer Z.W."/>
            <person name="De Vos L."/>
            <person name="Chen L."/>
            <person name="Duong T.A."/>
            <person name="Gao Y."/>
            <person name="Hammerbacher A."/>
            <person name="Kikkert J.R."/>
            <person name="Li Y."/>
            <person name="Li H."/>
            <person name="Li K."/>
            <person name="Li Q."/>
            <person name="Liu X."/>
            <person name="Ma X."/>
            <person name="Naidoo K."/>
            <person name="Pethybridge S.J."/>
            <person name="Sun J."/>
            <person name="Steenkamp E.T."/>
            <person name="van der Nest M.A."/>
            <person name="van Wyk S."/>
            <person name="Wingfield M.J."/>
            <person name="Xiong C."/>
            <person name="Yue Q."/>
            <person name="Zhang X."/>
        </authorList>
    </citation>
    <scope>NUCLEOTIDE SEQUENCE [LARGE SCALE GENOMIC DNA]</scope>
    <source>
        <strain evidence="7 8">DSM 5745</strain>
    </source>
</reference>
<feature type="chain" id="PRO_5017696139" description="GH16 domain-containing protein" evidence="6">
    <location>
        <begin position="22"/>
        <end position="336"/>
    </location>
</feature>
<comment type="subcellular location">
    <subcellularLocation>
        <location evidence="1">Cell envelope</location>
    </subcellularLocation>
    <subcellularLocation>
        <location evidence="2">Membrane</location>
        <topology evidence="2">Lipid-anchor</topology>
        <topology evidence="2">GPI-anchor</topology>
    </subcellularLocation>
</comment>
<evidence type="ECO:0000256" key="5">
    <source>
        <dbReference type="SAM" id="MobiDB-lite"/>
    </source>
</evidence>
<evidence type="ECO:0000256" key="3">
    <source>
        <dbReference type="ARBA" id="ARBA00022622"/>
    </source>
</evidence>
<dbReference type="InterPro" id="IPR013320">
    <property type="entry name" value="ConA-like_dom_sf"/>
</dbReference>
<name>A0A3D8QMM9_9EURO</name>
<organism evidence="7 8">
    <name type="scientific">Aspergillus mulundensis</name>
    <dbReference type="NCBI Taxonomy" id="1810919"/>
    <lineage>
        <taxon>Eukaryota</taxon>
        <taxon>Fungi</taxon>
        <taxon>Dikarya</taxon>
        <taxon>Ascomycota</taxon>
        <taxon>Pezizomycotina</taxon>
        <taxon>Eurotiomycetes</taxon>
        <taxon>Eurotiomycetidae</taxon>
        <taxon>Eurotiales</taxon>
        <taxon>Aspergillaceae</taxon>
        <taxon>Aspergillus</taxon>
        <taxon>Aspergillus subgen. Nidulantes</taxon>
    </lineage>
</organism>
<keyword evidence="4" id="KW-0449">Lipoprotein</keyword>
<dbReference type="EMBL" id="PVWQ01000015">
    <property type="protein sequence ID" value="RDW63045.1"/>
    <property type="molecule type" value="Genomic_DNA"/>
</dbReference>
<proteinExistence type="predicted"/>
<dbReference type="RefSeq" id="XP_026599234.1">
    <property type="nucleotide sequence ID" value="XM_026752172.1"/>
</dbReference>
<keyword evidence="3" id="KW-0472">Membrane</keyword>
<feature type="compositionally biased region" description="Basic residues" evidence="5">
    <location>
        <begin position="24"/>
        <end position="41"/>
    </location>
</feature>
<sequence>MKPPPLTTLLSLASLLSPADSHGHGHAHAHNHKGHKPHTHGSRAIPSRGLDSGLNKPLLTGYSLTWHEEFTYAPNGATQPSTAKWVYETDSAYTYPGRPRDWGVNAELGVQSYSDDPAVIAITKAGTLRITPQKQRGQGRDGWVGARIETVRGDFMAERGGKVFVEARVRTCASSASSAPEEQGIASSFRLYALGDEFRAYEDAMCLNWPAASEWDIASVLHGQNAVHHALHCGSAPGGPCKEFEGLGGSARWSDCDWHYVGFEVDRTRLDGAGVEEWRENRLNWYVDGEKTFSVAGADVGDWGAWERVAHRGHFLVVDGAGEVEVEVDYVRVWNR</sequence>
<dbReference type="STRING" id="1810919.A0A3D8QMM9"/>
<keyword evidence="8" id="KW-1185">Reference proteome</keyword>
<evidence type="ECO:0000256" key="6">
    <source>
        <dbReference type="SAM" id="SignalP"/>
    </source>
</evidence>
<feature type="signal peptide" evidence="6">
    <location>
        <begin position="1"/>
        <end position="21"/>
    </location>
</feature>
<evidence type="ECO:0000256" key="1">
    <source>
        <dbReference type="ARBA" id="ARBA00004196"/>
    </source>
</evidence>
<dbReference type="PANTHER" id="PTHR10963">
    <property type="entry name" value="GLYCOSYL HYDROLASE-RELATED"/>
    <property type="match status" value="1"/>
</dbReference>
<dbReference type="GeneID" id="38120526"/>
<gene>
    <name evidence="7" type="ORF">DSM5745_10156</name>
</gene>
<dbReference type="GO" id="GO:0098552">
    <property type="term" value="C:side of membrane"/>
    <property type="evidence" value="ECO:0007669"/>
    <property type="project" value="UniProtKB-KW"/>
</dbReference>
<dbReference type="OrthoDB" id="192832at2759"/>
<evidence type="ECO:0000313" key="7">
    <source>
        <dbReference type="EMBL" id="RDW63045.1"/>
    </source>
</evidence>
<dbReference type="PANTHER" id="PTHR10963:SF60">
    <property type="entry name" value="GRAM-NEGATIVE BACTERIA-BINDING PROTEIN 1-RELATED"/>
    <property type="match status" value="1"/>
</dbReference>
<dbReference type="InterPro" id="IPR050546">
    <property type="entry name" value="Glycosyl_Hydrlase_16"/>
</dbReference>
<evidence type="ECO:0000256" key="2">
    <source>
        <dbReference type="ARBA" id="ARBA00004589"/>
    </source>
</evidence>
<comment type="caution">
    <text evidence="7">The sequence shown here is derived from an EMBL/GenBank/DDBJ whole genome shotgun (WGS) entry which is preliminary data.</text>
</comment>
<keyword evidence="3" id="KW-0325">Glycoprotein</keyword>
<dbReference type="AlphaFoldDB" id="A0A3D8QMM9"/>
<evidence type="ECO:0008006" key="9">
    <source>
        <dbReference type="Google" id="ProtNLM"/>
    </source>
</evidence>
<dbReference type="Proteomes" id="UP000256690">
    <property type="component" value="Unassembled WGS sequence"/>
</dbReference>
<feature type="region of interest" description="Disordered" evidence="5">
    <location>
        <begin position="17"/>
        <end position="52"/>
    </location>
</feature>
<keyword evidence="6" id="KW-0732">Signal</keyword>